<dbReference type="EMBL" id="JASNQZ010000010">
    <property type="protein sequence ID" value="KAL0953071.1"/>
    <property type="molecule type" value="Genomic_DNA"/>
</dbReference>
<dbReference type="SUPFAM" id="SSF48484">
    <property type="entry name" value="Lipoxigenase"/>
    <property type="match status" value="1"/>
</dbReference>
<dbReference type="InterPro" id="IPR036226">
    <property type="entry name" value="LipOase_C_sf"/>
</dbReference>
<dbReference type="InterPro" id="IPR000907">
    <property type="entry name" value="LipOase"/>
</dbReference>
<dbReference type="Gene3D" id="3.10.450.60">
    <property type="match status" value="1"/>
</dbReference>
<proteinExistence type="predicted"/>
<protein>
    <recommendedName>
        <fullName evidence="1">Manganese lipoxygenase</fullName>
    </recommendedName>
</protein>
<evidence type="ECO:0000259" key="5">
    <source>
        <dbReference type="PROSITE" id="PS51393"/>
    </source>
</evidence>
<dbReference type="PANTHER" id="PTHR11771">
    <property type="entry name" value="LIPOXYGENASE"/>
    <property type="match status" value="1"/>
</dbReference>
<accession>A0ABR3JBK6</accession>
<dbReference type="Proteomes" id="UP001556367">
    <property type="component" value="Unassembled WGS sequence"/>
</dbReference>
<keyword evidence="4" id="KW-0560">Oxidoreductase</keyword>
<reference evidence="7" key="1">
    <citation type="submission" date="2024-06" db="EMBL/GenBank/DDBJ databases">
        <title>Multi-omics analyses provide insights into the biosynthesis of the anticancer antibiotic pleurotin in Hohenbuehelia grisea.</title>
        <authorList>
            <person name="Weaver J.A."/>
            <person name="Alberti F."/>
        </authorList>
    </citation>
    <scope>NUCLEOTIDE SEQUENCE [LARGE SCALE GENOMIC DNA]</scope>
    <source>
        <strain evidence="7">T-177</strain>
    </source>
</reference>
<dbReference type="Pfam" id="PF00305">
    <property type="entry name" value="Lipoxygenase"/>
    <property type="match status" value="1"/>
</dbReference>
<organism evidence="6 7">
    <name type="scientific">Hohenbuehelia grisea</name>
    <dbReference type="NCBI Taxonomy" id="104357"/>
    <lineage>
        <taxon>Eukaryota</taxon>
        <taxon>Fungi</taxon>
        <taxon>Dikarya</taxon>
        <taxon>Basidiomycota</taxon>
        <taxon>Agaricomycotina</taxon>
        <taxon>Agaricomycetes</taxon>
        <taxon>Agaricomycetidae</taxon>
        <taxon>Agaricales</taxon>
        <taxon>Pleurotineae</taxon>
        <taxon>Pleurotaceae</taxon>
        <taxon>Hohenbuehelia</taxon>
    </lineage>
</organism>
<dbReference type="Gene3D" id="1.20.245.10">
    <property type="entry name" value="Lipoxygenase-1, Domain 5"/>
    <property type="match status" value="1"/>
</dbReference>
<evidence type="ECO:0000256" key="3">
    <source>
        <dbReference type="ARBA" id="ARBA00022964"/>
    </source>
</evidence>
<keyword evidence="2" id="KW-0479">Metal-binding</keyword>
<evidence type="ECO:0000256" key="2">
    <source>
        <dbReference type="ARBA" id="ARBA00022723"/>
    </source>
</evidence>
<sequence>MPDFQVPLIYPALSPPYEVVLEETIGQLEKNKGLYEWETEVKVGTKTLVFPPHAAKVPPADQRENIFDPNALAQTFYALRDQCAPLSPISICRLAPDADMPKDFDELIKRNEELRLEDPKQQNMLFDSNIGMLPVISSFRRAVQRNILPPGDRADRDWYTDAVFAQQHFTGTNPTTITLAKDWTSAFLDSASAAGNADVVKLLRSVHANSLYVQDYSYFRSAMGFGPNQDLTSGTGRYGCAPVALFHLTDEGHLHPIAIVLDYKGSMPDSIVIFNKRLAPKSSTLGQEKEDWPWRYAKMCVQSADWLRHEVAIHLVNTHLVEEAVIVAAHRTLPPKHVVYHLLEKHWDTTLPLNALARTSLVPGVIAPLAGVPPGQLIRYLNNAYATFDWHALHVPADLAGRGFPPASLADSPKFHNYAYARNVVCMWDVIRAFVASVLEVYYKAGDAHVAADPHLAAFCTEMRSAHGANLTSFPQIKTLHELIDAVTMCIHIASPQHTAVNYLQHYYQVFVANKPWALYTPLPKTLEELNGYKQADVFDALPFRVTRDWLVGAQLPYLLSFEVVGSSSLLTYASTQARSYNAVVARAARTLEAELKRLQGVFRKHSKEMDDQKGEGYMVMDPEMTAVSILI</sequence>
<evidence type="ECO:0000313" key="7">
    <source>
        <dbReference type="Proteomes" id="UP001556367"/>
    </source>
</evidence>
<dbReference type="InterPro" id="IPR013819">
    <property type="entry name" value="LipOase_C"/>
</dbReference>
<gene>
    <name evidence="6" type="ORF">HGRIS_007271</name>
</gene>
<evidence type="ECO:0000313" key="6">
    <source>
        <dbReference type="EMBL" id="KAL0953071.1"/>
    </source>
</evidence>
<evidence type="ECO:0000256" key="4">
    <source>
        <dbReference type="ARBA" id="ARBA00023002"/>
    </source>
</evidence>
<dbReference type="PROSITE" id="PS51393">
    <property type="entry name" value="LIPOXYGENASE_3"/>
    <property type="match status" value="1"/>
</dbReference>
<feature type="domain" description="Lipoxygenase" evidence="5">
    <location>
        <begin position="18"/>
        <end position="632"/>
    </location>
</feature>
<name>A0ABR3JBK6_9AGAR</name>
<evidence type="ECO:0000256" key="1">
    <source>
        <dbReference type="ARBA" id="ARBA00021175"/>
    </source>
</evidence>
<keyword evidence="7" id="KW-1185">Reference proteome</keyword>
<keyword evidence="3" id="KW-0223">Dioxygenase</keyword>
<comment type="caution">
    <text evidence="6">The sequence shown here is derived from an EMBL/GenBank/DDBJ whole genome shotgun (WGS) entry which is preliminary data.</text>
</comment>